<keyword evidence="3" id="KW-1185">Reference proteome</keyword>
<accession>A0AAD7B8A6</accession>
<reference evidence="2" key="1">
    <citation type="submission" date="2023-03" db="EMBL/GenBank/DDBJ databases">
        <title>Massive genome expansion in bonnet fungi (Mycena s.s.) driven by repeated elements and novel gene families across ecological guilds.</title>
        <authorList>
            <consortium name="Lawrence Berkeley National Laboratory"/>
            <person name="Harder C.B."/>
            <person name="Miyauchi S."/>
            <person name="Viragh M."/>
            <person name="Kuo A."/>
            <person name="Thoen E."/>
            <person name="Andreopoulos B."/>
            <person name="Lu D."/>
            <person name="Skrede I."/>
            <person name="Drula E."/>
            <person name="Henrissat B."/>
            <person name="Morin E."/>
            <person name="Kohler A."/>
            <person name="Barry K."/>
            <person name="LaButti K."/>
            <person name="Morin E."/>
            <person name="Salamov A."/>
            <person name="Lipzen A."/>
            <person name="Mereny Z."/>
            <person name="Hegedus B."/>
            <person name="Baldrian P."/>
            <person name="Stursova M."/>
            <person name="Weitz H."/>
            <person name="Taylor A."/>
            <person name="Grigoriev I.V."/>
            <person name="Nagy L.G."/>
            <person name="Martin F."/>
            <person name="Kauserud H."/>
        </authorList>
    </citation>
    <scope>NUCLEOTIDE SEQUENCE</scope>
    <source>
        <strain evidence="2">CBHHK067</strain>
    </source>
</reference>
<dbReference type="EMBL" id="JARKIE010000928">
    <property type="protein sequence ID" value="KAJ7612787.1"/>
    <property type="molecule type" value="Genomic_DNA"/>
</dbReference>
<feature type="compositionally biased region" description="Polar residues" evidence="1">
    <location>
        <begin position="428"/>
        <end position="438"/>
    </location>
</feature>
<dbReference type="Proteomes" id="UP001221757">
    <property type="component" value="Unassembled WGS sequence"/>
</dbReference>
<gene>
    <name evidence="2" type="ORF">B0H17DRAFT_1220951</name>
</gene>
<feature type="region of interest" description="Disordered" evidence="1">
    <location>
        <begin position="386"/>
        <end position="438"/>
    </location>
</feature>
<name>A0AAD7B8A6_MYCRO</name>
<proteinExistence type="predicted"/>
<evidence type="ECO:0000313" key="3">
    <source>
        <dbReference type="Proteomes" id="UP001221757"/>
    </source>
</evidence>
<dbReference type="PANTHER" id="PTHR45786:SF74">
    <property type="entry name" value="ATP-DEPENDENT DNA HELICASE"/>
    <property type="match status" value="1"/>
</dbReference>
<organism evidence="2 3">
    <name type="scientific">Mycena rosella</name>
    <name type="common">Pink bonnet</name>
    <name type="synonym">Agaricus rosellus</name>
    <dbReference type="NCBI Taxonomy" id="1033263"/>
    <lineage>
        <taxon>Eukaryota</taxon>
        <taxon>Fungi</taxon>
        <taxon>Dikarya</taxon>
        <taxon>Basidiomycota</taxon>
        <taxon>Agaricomycotina</taxon>
        <taxon>Agaricomycetes</taxon>
        <taxon>Agaricomycetidae</taxon>
        <taxon>Agaricales</taxon>
        <taxon>Marasmiineae</taxon>
        <taxon>Mycenaceae</taxon>
        <taxon>Mycena</taxon>
    </lineage>
</organism>
<protein>
    <submittedName>
        <fullName evidence="2">Uncharacterized protein</fullName>
    </submittedName>
</protein>
<evidence type="ECO:0000256" key="1">
    <source>
        <dbReference type="SAM" id="MobiDB-lite"/>
    </source>
</evidence>
<evidence type="ECO:0000313" key="2">
    <source>
        <dbReference type="EMBL" id="KAJ7612787.1"/>
    </source>
</evidence>
<dbReference type="PANTHER" id="PTHR45786">
    <property type="entry name" value="DNA BINDING PROTEIN-LIKE"/>
    <property type="match status" value="1"/>
</dbReference>
<feature type="compositionally biased region" description="Basic and acidic residues" evidence="1">
    <location>
        <begin position="407"/>
        <end position="421"/>
    </location>
</feature>
<sequence length="438" mass="48769">MAARREYRDPEGRHDLGPMNVACPDCGAPHWIDERVLPSSKHTPDFGMCCNSGKVQLDRLQEPPQPLHCLLTGADAQAQEFRSHITQYNAALAFTSLGVSDNKNINRYGPNAWVFRILGNLHHLSGALTAPEGVSPSYAQLYMYDPTVALRQRMNRNSDLRGDTMQGLQTMLMDSHPYAAMYKEAYEVLEELGDDVEDAEVRLRALPGTDHRRYNLLKCMCPARTLPTVEVYSQDLTPVDYHVFGDIVRMLPLGSPESFDLCHHATVHVCGPASNPDKKDSTFEINAEQYLAAMKAANNHFPVRCLFPPTARWEKYKPVPGKGKPIAIEGLLTGVERNDDRTVKHFIVDLEKVTFLSQTPAAPKAEESPTKIMNSGTPARLKFTGFFGSQRPDVKSDKQPPAKKRKTADDRALEESEDKGKGLLQVDVQGTETIIPTT</sequence>
<dbReference type="AlphaFoldDB" id="A0AAD7B8A6"/>
<comment type="caution">
    <text evidence="2">The sequence shown here is derived from an EMBL/GenBank/DDBJ whole genome shotgun (WGS) entry which is preliminary data.</text>
</comment>